<dbReference type="InterPro" id="IPR039249">
    <property type="entry name" value="GPATCH11"/>
</dbReference>
<feature type="domain" description="G-patch" evidence="2">
    <location>
        <begin position="68"/>
        <end position="114"/>
    </location>
</feature>
<feature type="compositionally biased region" description="Basic and acidic residues" evidence="1">
    <location>
        <begin position="121"/>
        <end position="142"/>
    </location>
</feature>
<dbReference type="InterPro" id="IPR025239">
    <property type="entry name" value="DUF4187"/>
</dbReference>
<sequence>MAHSDEEEDYMSMVFEDVPKQPQVETSIQRAARRRREERARLNSRTKAERAADAEAAREAALATALPETNKGFKMMAKLGFKQGDTLGKSESARKDPIQVVVKGDKGGIGLESDKKRKKREQWEQAGREAKRTKETEGDYLAHLRQARKDKKAETDLDNAQRTAERLSDKKAEGQNTSENIETPLEDINILWRERARNRLKEQRRQRGEITRVSRVEALVDADDDDDTKIAHSRDIVPFYTTLEDDLIDEDTELAEFKALPVLDRLHKVLIYLRDTHHYCYWCGHQYRDAEMDGCPGETGEDH</sequence>
<comment type="caution">
    <text evidence="3">The sequence shown here is derived from an EMBL/GenBank/DDBJ whole genome shotgun (WGS) entry which is preliminary data.</text>
</comment>
<evidence type="ECO:0000256" key="1">
    <source>
        <dbReference type="SAM" id="MobiDB-lite"/>
    </source>
</evidence>
<dbReference type="SMART" id="SM01173">
    <property type="entry name" value="DUF4187"/>
    <property type="match status" value="1"/>
</dbReference>
<dbReference type="AlphaFoldDB" id="A0A7C8I4S5"/>
<feature type="region of interest" description="Disordered" evidence="1">
    <location>
        <begin position="85"/>
        <end position="176"/>
    </location>
</feature>
<proteinExistence type="predicted"/>
<gene>
    <name evidence="3" type="ORF">BDV95DRAFT_498095</name>
</gene>
<dbReference type="EMBL" id="JAADJZ010000016">
    <property type="protein sequence ID" value="KAF2869326.1"/>
    <property type="molecule type" value="Genomic_DNA"/>
</dbReference>
<keyword evidence="4" id="KW-1185">Reference proteome</keyword>
<reference evidence="3 4" key="1">
    <citation type="submission" date="2020-01" db="EMBL/GenBank/DDBJ databases">
        <authorList>
            <consortium name="DOE Joint Genome Institute"/>
            <person name="Haridas S."/>
            <person name="Albert R."/>
            <person name="Binder M."/>
            <person name="Bloem J."/>
            <person name="Labutti K."/>
            <person name="Salamov A."/>
            <person name="Andreopoulos B."/>
            <person name="Baker S.E."/>
            <person name="Barry K."/>
            <person name="Bills G."/>
            <person name="Bluhm B.H."/>
            <person name="Cannon C."/>
            <person name="Castanera R."/>
            <person name="Culley D.E."/>
            <person name="Daum C."/>
            <person name="Ezra D."/>
            <person name="Gonzalez J.B."/>
            <person name="Henrissat B."/>
            <person name="Kuo A."/>
            <person name="Liang C."/>
            <person name="Lipzen A."/>
            <person name="Lutzoni F."/>
            <person name="Magnuson J."/>
            <person name="Mondo S."/>
            <person name="Nolan M."/>
            <person name="Ohm R."/>
            <person name="Pangilinan J."/>
            <person name="Park H.-J.H."/>
            <person name="Ramirez L."/>
            <person name="Alfaro M."/>
            <person name="Sun H."/>
            <person name="Tritt A."/>
            <person name="Yoshinaga Y."/>
            <person name="Zwiers L.-H.L."/>
            <person name="Turgeon B.G."/>
            <person name="Goodwin S.B."/>
            <person name="Spatafora J.W."/>
            <person name="Crous P.W."/>
            <person name="Grigoriev I.V."/>
        </authorList>
    </citation>
    <scope>NUCLEOTIDE SEQUENCE [LARGE SCALE GENOMIC DNA]</scope>
    <source>
        <strain evidence="3 4">CBS 611.86</strain>
    </source>
</reference>
<evidence type="ECO:0000259" key="2">
    <source>
        <dbReference type="PROSITE" id="PS50174"/>
    </source>
</evidence>
<dbReference type="GO" id="GO:0000776">
    <property type="term" value="C:kinetochore"/>
    <property type="evidence" value="ECO:0007669"/>
    <property type="project" value="TreeGrafter"/>
</dbReference>
<feature type="compositionally biased region" description="Basic and acidic residues" evidence="1">
    <location>
        <begin position="35"/>
        <end position="54"/>
    </location>
</feature>
<dbReference type="Pfam" id="PF01585">
    <property type="entry name" value="G-patch"/>
    <property type="match status" value="1"/>
</dbReference>
<feature type="compositionally biased region" description="Basic and acidic residues" evidence="1">
    <location>
        <begin position="163"/>
        <end position="173"/>
    </location>
</feature>
<feature type="compositionally biased region" description="Acidic residues" evidence="1">
    <location>
        <begin position="1"/>
        <end position="10"/>
    </location>
</feature>
<dbReference type="PANTHER" id="PTHR21032">
    <property type="entry name" value="G PATCH DOMAIN-CONTAINING PROTEIN 11"/>
    <property type="match status" value="1"/>
</dbReference>
<dbReference type="GO" id="GO:0003676">
    <property type="term" value="F:nucleic acid binding"/>
    <property type="evidence" value="ECO:0007669"/>
    <property type="project" value="InterPro"/>
</dbReference>
<dbReference type="Pfam" id="PF13821">
    <property type="entry name" value="DUF4187"/>
    <property type="match status" value="1"/>
</dbReference>
<dbReference type="Proteomes" id="UP000481861">
    <property type="component" value="Unassembled WGS sequence"/>
</dbReference>
<accession>A0A7C8I4S5</accession>
<protein>
    <recommendedName>
        <fullName evidence="2">G-patch domain-containing protein</fullName>
    </recommendedName>
</protein>
<evidence type="ECO:0000313" key="3">
    <source>
        <dbReference type="EMBL" id="KAF2869326.1"/>
    </source>
</evidence>
<organism evidence="3 4">
    <name type="scientific">Massariosphaeria phaeospora</name>
    <dbReference type="NCBI Taxonomy" id="100035"/>
    <lineage>
        <taxon>Eukaryota</taxon>
        <taxon>Fungi</taxon>
        <taxon>Dikarya</taxon>
        <taxon>Ascomycota</taxon>
        <taxon>Pezizomycotina</taxon>
        <taxon>Dothideomycetes</taxon>
        <taxon>Pleosporomycetidae</taxon>
        <taxon>Pleosporales</taxon>
        <taxon>Pleosporales incertae sedis</taxon>
        <taxon>Massariosphaeria</taxon>
    </lineage>
</organism>
<dbReference type="PANTHER" id="PTHR21032:SF0">
    <property type="entry name" value="G PATCH DOMAIN-CONTAINING PROTEIN 11"/>
    <property type="match status" value="1"/>
</dbReference>
<dbReference type="OrthoDB" id="786951at2759"/>
<evidence type="ECO:0000313" key="4">
    <source>
        <dbReference type="Proteomes" id="UP000481861"/>
    </source>
</evidence>
<dbReference type="InterPro" id="IPR000467">
    <property type="entry name" value="G_patch_dom"/>
</dbReference>
<name>A0A7C8I4S5_9PLEO</name>
<feature type="region of interest" description="Disordered" evidence="1">
    <location>
        <begin position="1"/>
        <end position="54"/>
    </location>
</feature>
<dbReference type="SMART" id="SM00443">
    <property type="entry name" value="G_patch"/>
    <property type="match status" value="1"/>
</dbReference>
<dbReference type="PROSITE" id="PS50174">
    <property type="entry name" value="G_PATCH"/>
    <property type="match status" value="1"/>
</dbReference>